<name>X0W3F6_9ZZZZ</name>
<sequence>MKKHILFIIENRAVPYDSRVWFEALATKKWGFDVSVISPKEAGADSPYENLEGIDIYRHPLFVNTKGKLGYVLEYASAFFWELLLSIFIYFKKPFHIIHAGNPPDTIYFVGLFFKIFRVKFIFDHHDLSPELFCEKFKGQKNIVYRILVLCEKLSCKLADVVISTNES</sequence>
<gene>
    <name evidence="2" type="ORF">S01H1_58218</name>
</gene>
<keyword evidence="1" id="KW-0812">Transmembrane</keyword>
<comment type="caution">
    <text evidence="2">The sequence shown here is derived from an EMBL/GenBank/DDBJ whole genome shotgun (WGS) entry which is preliminary data.</text>
</comment>
<protein>
    <submittedName>
        <fullName evidence="2">Uncharacterized protein</fullName>
    </submittedName>
</protein>
<dbReference type="SUPFAM" id="SSF53756">
    <property type="entry name" value="UDP-Glycosyltransferase/glycogen phosphorylase"/>
    <property type="match status" value="1"/>
</dbReference>
<reference evidence="2" key="1">
    <citation type="journal article" date="2014" name="Front. Microbiol.">
        <title>High frequency of phylogenetically diverse reductive dehalogenase-homologous genes in deep subseafloor sedimentary metagenomes.</title>
        <authorList>
            <person name="Kawai M."/>
            <person name="Futagami T."/>
            <person name="Toyoda A."/>
            <person name="Takaki Y."/>
            <person name="Nishi S."/>
            <person name="Hori S."/>
            <person name="Arai W."/>
            <person name="Tsubouchi T."/>
            <person name="Morono Y."/>
            <person name="Uchiyama I."/>
            <person name="Ito T."/>
            <person name="Fujiyama A."/>
            <person name="Inagaki F."/>
            <person name="Takami H."/>
        </authorList>
    </citation>
    <scope>NUCLEOTIDE SEQUENCE</scope>
    <source>
        <strain evidence="2">Expedition CK06-06</strain>
    </source>
</reference>
<keyword evidence="1" id="KW-0472">Membrane</keyword>
<dbReference type="EMBL" id="BARS01038020">
    <property type="protein sequence ID" value="GAG17867.1"/>
    <property type="molecule type" value="Genomic_DNA"/>
</dbReference>
<feature type="non-terminal residue" evidence="2">
    <location>
        <position position="168"/>
    </location>
</feature>
<accession>X0W3F6</accession>
<organism evidence="2">
    <name type="scientific">marine sediment metagenome</name>
    <dbReference type="NCBI Taxonomy" id="412755"/>
    <lineage>
        <taxon>unclassified sequences</taxon>
        <taxon>metagenomes</taxon>
        <taxon>ecological metagenomes</taxon>
    </lineage>
</organism>
<feature type="transmembrane region" description="Helical" evidence="1">
    <location>
        <begin position="69"/>
        <end position="91"/>
    </location>
</feature>
<keyword evidence="1" id="KW-1133">Transmembrane helix</keyword>
<evidence type="ECO:0000313" key="2">
    <source>
        <dbReference type="EMBL" id="GAG17867.1"/>
    </source>
</evidence>
<proteinExistence type="predicted"/>
<evidence type="ECO:0000256" key="1">
    <source>
        <dbReference type="SAM" id="Phobius"/>
    </source>
</evidence>
<dbReference type="AlphaFoldDB" id="X0W3F6"/>